<name>A0A1Y2K529_9PROT</name>
<protein>
    <submittedName>
        <fullName evidence="3">Putative serine/threonine protein kinase</fullName>
    </submittedName>
</protein>
<dbReference type="SMART" id="SM00220">
    <property type="entry name" value="S_TKc"/>
    <property type="match status" value="1"/>
</dbReference>
<feature type="region of interest" description="Disordered" evidence="1">
    <location>
        <begin position="602"/>
        <end position="646"/>
    </location>
</feature>
<keyword evidence="3" id="KW-0723">Serine/threonine-protein kinase</keyword>
<dbReference type="Gene3D" id="1.25.40.10">
    <property type="entry name" value="Tetratricopeptide repeat domain"/>
    <property type="match status" value="2"/>
</dbReference>
<dbReference type="Pfam" id="PF08238">
    <property type="entry name" value="Sel1"/>
    <property type="match status" value="5"/>
</dbReference>
<evidence type="ECO:0000313" key="4">
    <source>
        <dbReference type="Proteomes" id="UP000194003"/>
    </source>
</evidence>
<dbReference type="SUPFAM" id="SSF56112">
    <property type="entry name" value="Protein kinase-like (PK-like)"/>
    <property type="match status" value="1"/>
</dbReference>
<gene>
    <name evidence="3" type="ORF">MAIT1_02887</name>
</gene>
<dbReference type="InterPro" id="IPR006597">
    <property type="entry name" value="Sel1-like"/>
</dbReference>
<keyword evidence="3" id="KW-0418">Kinase</keyword>
<dbReference type="GO" id="GO:0005524">
    <property type="term" value="F:ATP binding"/>
    <property type="evidence" value="ECO:0007669"/>
    <property type="project" value="InterPro"/>
</dbReference>
<accession>A0A1Y2K529</accession>
<dbReference type="InterPro" id="IPR008271">
    <property type="entry name" value="Ser/Thr_kinase_AS"/>
</dbReference>
<dbReference type="Proteomes" id="UP000194003">
    <property type="component" value="Unassembled WGS sequence"/>
</dbReference>
<keyword evidence="4" id="KW-1185">Reference proteome</keyword>
<organism evidence="3 4">
    <name type="scientific">Magnetofaba australis IT-1</name>
    <dbReference type="NCBI Taxonomy" id="1434232"/>
    <lineage>
        <taxon>Bacteria</taxon>
        <taxon>Pseudomonadati</taxon>
        <taxon>Pseudomonadota</taxon>
        <taxon>Magnetococcia</taxon>
        <taxon>Magnetococcales</taxon>
        <taxon>Magnetococcaceae</taxon>
        <taxon>Magnetofaba</taxon>
    </lineage>
</organism>
<dbReference type="AlphaFoldDB" id="A0A1Y2K529"/>
<evidence type="ECO:0000313" key="3">
    <source>
        <dbReference type="EMBL" id="OSM04794.1"/>
    </source>
</evidence>
<dbReference type="SUPFAM" id="SSF81901">
    <property type="entry name" value="HCP-like"/>
    <property type="match status" value="2"/>
</dbReference>
<sequence length="646" mass="72342">MALKEFYPQQYARRTETGRVGPKSGSEKIFQIDLELFEIESNLLHGVAPITGIAAPTGYIQSELGGFHSMPLVDGESLLSRSDRRSLGEDEIAQLAAELLRLTDWLHAQGILHLDIKLHNVMFDRQGQVWLSDFGAAVRLDETAQRDEPFIITAGFAPPEQVWGEGEQVGVEADWYGVGATLHTCLADFRPPDSDYRHRLVHERREPDPLVEVGPLAPGMPQALLDAVRGCLSLERKARHQGVEALRTWLQERGQTERAGDAVVAARRAGDLACLEENWTQARDGYESGAQVGDLPCQLALAWIYDEGNTTLNDESAALEVYGKAADQGRPLALYRVFRILEEREETPLASAEKYLLKAADAGYLRAVREVARRWVEHEGSIDWEVGHDMLWRAARMGSVTSQYWLAEWLDDEERWEEKWRWMTHAAQGGRRRAQLELGLAYCSGAHGVVAVNPKQARRWLEKAWNNGLSEAAAPLADLLARGAGGACDFPRAIDLLSRIEKWSGSRAAYGMGMAYWRARRPHYDPFTARQWFEKAVERGSKPALLALGEMCQDGVGGEQDVERAARCFERAAEAGLFEGDYALGRLLEKLAQSGDDPRWAQAKGHYESAAGQGHEEAAKRLRKMAKKGDEWTRVEPRGKRKRRKK</sequence>
<dbReference type="InterPro" id="IPR000719">
    <property type="entry name" value="Prot_kinase_dom"/>
</dbReference>
<dbReference type="PROSITE" id="PS00108">
    <property type="entry name" value="PROTEIN_KINASE_ST"/>
    <property type="match status" value="1"/>
</dbReference>
<feature type="domain" description="Protein kinase" evidence="2">
    <location>
        <begin position="1"/>
        <end position="250"/>
    </location>
</feature>
<dbReference type="InterPro" id="IPR011009">
    <property type="entry name" value="Kinase-like_dom_sf"/>
</dbReference>
<dbReference type="InterPro" id="IPR050767">
    <property type="entry name" value="Sel1_AlgK"/>
</dbReference>
<dbReference type="InterPro" id="IPR011990">
    <property type="entry name" value="TPR-like_helical_dom_sf"/>
</dbReference>
<dbReference type="GO" id="GO:0004674">
    <property type="term" value="F:protein serine/threonine kinase activity"/>
    <property type="evidence" value="ECO:0007669"/>
    <property type="project" value="UniProtKB-KW"/>
</dbReference>
<dbReference type="PROSITE" id="PS50011">
    <property type="entry name" value="PROTEIN_KINASE_DOM"/>
    <property type="match status" value="1"/>
</dbReference>
<proteinExistence type="predicted"/>
<dbReference type="SMART" id="SM00671">
    <property type="entry name" value="SEL1"/>
    <property type="match status" value="6"/>
</dbReference>
<comment type="caution">
    <text evidence="3">The sequence shown here is derived from an EMBL/GenBank/DDBJ whole genome shotgun (WGS) entry which is preliminary data.</text>
</comment>
<reference evidence="3 4" key="1">
    <citation type="journal article" date="2016" name="BMC Genomics">
        <title>Combined genomic and structural analyses of a cultured magnetotactic bacterium reveals its niche adaptation to a dynamic environment.</title>
        <authorList>
            <person name="Araujo A.C."/>
            <person name="Morillo V."/>
            <person name="Cypriano J."/>
            <person name="Teixeira L.C."/>
            <person name="Leao P."/>
            <person name="Lyra S."/>
            <person name="Almeida L.G."/>
            <person name="Bazylinski D.A."/>
            <person name="Vasconcellos A.T."/>
            <person name="Abreu F."/>
            <person name="Lins U."/>
        </authorList>
    </citation>
    <scope>NUCLEOTIDE SEQUENCE [LARGE SCALE GENOMIC DNA]</scope>
    <source>
        <strain evidence="3 4">IT-1</strain>
    </source>
</reference>
<evidence type="ECO:0000256" key="1">
    <source>
        <dbReference type="SAM" id="MobiDB-lite"/>
    </source>
</evidence>
<evidence type="ECO:0000259" key="2">
    <source>
        <dbReference type="PROSITE" id="PS50011"/>
    </source>
</evidence>
<dbReference type="EMBL" id="LVJN01000018">
    <property type="protein sequence ID" value="OSM04794.1"/>
    <property type="molecule type" value="Genomic_DNA"/>
</dbReference>
<dbReference type="PANTHER" id="PTHR11102:SF160">
    <property type="entry name" value="ERAD-ASSOCIATED E3 UBIQUITIN-PROTEIN LIGASE COMPONENT HRD3"/>
    <property type="match status" value="1"/>
</dbReference>
<keyword evidence="3" id="KW-0808">Transferase</keyword>
<dbReference type="STRING" id="1434232.MAIT1_02887"/>
<dbReference type="Pfam" id="PF00069">
    <property type="entry name" value="Pkinase"/>
    <property type="match status" value="1"/>
</dbReference>
<feature type="compositionally biased region" description="Basic and acidic residues" evidence="1">
    <location>
        <begin position="627"/>
        <end position="638"/>
    </location>
</feature>
<dbReference type="PANTHER" id="PTHR11102">
    <property type="entry name" value="SEL-1-LIKE PROTEIN"/>
    <property type="match status" value="1"/>
</dbReference>
<dbReference type="Gene3D" id="1.10.510.10">
    <property type="entry name" value="Transferase(Phosphotransferase) domain 1"/>
    <property type="match status" value="1"/>
</dbReference>